<feature type="domain" description="PPM-type phosphatase" evidence="1">
    <location>
        <begin position="60"/>
        <end position="417"/>
    </location>
</feature>
<protein>
    <submittedName>
        <fullName evidence="2">Protein phosphatase 2C</fullName>
    </submittedName>
</protein>
<dbReference type="Gene3D" id="3.60.40.10">
    <property type="entry name" value="PPM-type phosphatase domain"/>
    <property type="match status" value="1"/>
</dbReference>
<evidence type="ECO:0000259" key="1">
    <source>
        <dbReference type="PROSITE" id="PS51746"/>
    </source>
</evidence>
<sequence length="417" mass="45854">MTDNSAMDRLKGIKACLAFDFAFASHQPLSVSQAMSKLKEDESTTVSTSFRTSNEIRTHICRLASQNPVEDDFSYGEIKAGTEEKWHYWGVYDGHSGWATSKILSGCLAQRVERHLSRLTDTEVRDTEKITSALEAAFVELDNEIMSDGLDALTSDTPHAEAMCRIAPTNSGSCATLAVLDPVSSVLYVACAGDSRAVLGKKNDSDDGFTAIPVSTDQTGSNPTEVARINAEHPGETPIEGGRVLDCEVTRSFGDSRWKWPRESILQWQMKFFGMDFKKNYQTPPYITAKPAMETATTAQGDFLILASDGFWNHMATNDDAVNCISAWMEHQSTTKGHTSGSTEPNDDLTKASTRGYAYNWKVPREDFVVENDNPATHLVRNALGGKNTDLFTSMLSLKSPDSKQARDDITAIVVFL</sequence>
<dbReference type="InterPro" id="IPR001932">
    <property type="entry name" value="PPM-type_phosphatase-like_dom"/>
</dbReference>
<comment type="caution">
    <text evidence="2">The sequence shown here is derived from an EMBL/GenBank/DDBJ whole genome shotgun (WGS) entry which is preliminary data.</text>
</comment>
<organism evidence="2 3">
    <name type="scientific">Colletotrichum cuscutae</name>
    <dbReference type="NCBI Taxonomy" id="1209917"/>
    <lineage>
        <taxon>Eukaryota</taxon>
        <taxon>Fungi</taxon>
        <taxon>Dikarya</taxon>
        <taxon>Ascomycota</taxon>
        <taxon>Pezizomycotina</taxon>
        <taxon>Sordariomycetes</taxon>
        <taxon>Hypocreomycetidae</taxon>
        <taxon>Glomerellales</taxon>
        <taxon>Glomerellaceae</taxon>
        <taxon>Colletotrichum</taxon>
        <taxon>Colletotrichum acutatum species complex</taxon>
    </lineage>
</organism>
<evidence type="ECO:0000313" key="2">
    <source>
        <dbReference type="EMBL" id="KAK1472482.1"/>
    </source>
</evidence>
<dbReference type="PROSITE" id="PS51746">
    <property type="entry name" value="PPM_2"/>
    <property type="match status" value="1"/>
</dbReference>
<dbReference type="Proteomes" id="UP001239213">
    <property type="component" value="Unassembled WGS sequence"/>
</dbReference>
<evidence type="ECO:0000313" key="3">
    <source>
        <dbReference type="Proteomes" id="UP001239213"/>
    </source>
</evidence>
<gene>
    <name evidence="2" type="ORF">CCUS01_05867</name>
</gene>
<dbReference type="Pfam" id="PF00481">
    <property type="entry name" value="PP2C"/>
    <property type="match status" value="1"/>
</dbReference>
<keyword evidence="3" id="KW-1185">Reference proteome</keyword>
<dbReference type="AlphaFoldDB" id="A0AAI9Y5D6"/>
<dbReference type="InterPro" id="IPR036457">
    <property type="entry name" value="PPM-type-like_dom_sf"/>
</dbReference>
<dbReference type="EMBL" id="MPDP01000190">
    <property type="protein sequence ID" value="KAK1472482.1"/>
    <property type="molecule type" value="Genomic_DNA"/>
</dbReference>
<dbReference type="PANTHER" id="PTHR13832">
    <property type="entry name" value="PROTEIN PHOSPHATASE 2C"/>
    <property type="match status" value="1"/>
</dbReference>
<reference evidence="2" key="1">
    <citation type="submission" date="2016-11" db="EMBL/GenBank/DDBJ databases">
        <title>The genome sequence of Colletotrichum cuscutae.</title>
        <authorList>
            <person name="Baroncelli R."/>
        </authorList>
    </citation>
    <scope>NUCLEOTIDE SEQUENCE</scope>
    <source>
        <strain evidence="2">IMI 304802</strain>
    </source>
</reference>
<proteinExistence type="predicted"/>
<dbReference type="GO" id="GO:0005739">
    <property type="term" value="C:mitochondrion"/>
    <property type="evidence" value="ECO:0007669"/>
    <property type="project" value="TreeGrafter"/>
</dbReference>
<dbReference type="GO" id="GO:0004741">
    <property type="term" value="F:[pyruvate dehydrogenase (acetyl-transferring)]-phosphatase activity"/>
    <property type="evidence" value="ECO:0007669"/>
    <property type="project" value="TreeGrafter"/>
</dbReference>
<name>A0AAI9Y5D6_9PEZI</name>
<dbReference type="InterPro" id="IPR015655">
    <property type="entry name" value="PP2C"/>
</dbReference>
<dbReference type="CDD" id="cd00143">
    <property type="entry name" value="PP2Cc"/>
    <property type="match status" value="1"/>
</dbReference>
<dbReference type="SMART" id="SM00332">
    <property type="entry name" value="PP2Cc"/>
    <property type="match status" value="1"/>
</dbReference>
<dbReference type="PANTHER" id="PTHR13832:SF792">
    <property type="entry name" value="GM14286P"/>
    <property type="match status" value="1"/>
</dbReference>
<dbReference type="SUPFAM" id="SSF81606">
    <property type="entry name" value="PP2C-like"/>
    <property type="match status" value="1"/>
</dbReference>
<accession>A0AAI9Y5D6</accession>